<dbReference type="InterPro" id="IPR014721">
    <property type="entry name" value="Ribsml_uS5_D2-typ_fold_subgr"/>
</dbReference>
<gene>
    <name evidence="2" type="ORF">ACFPWU_12670</name>
</gene>
<name>A0ABW1R1L8_9ACTN</name>
<proteinExistence type="predicted"/>
<evidence type="ECO:0000313" key="3">
    <source>
        <dbReference type="Proteomes" id="UP001596098"/>
    </source>
</evidence>
<dbReference type="InterPro" id="IPR036034">
    <property type="entry name" value="PDZ_sf"/>
</dbReference>
<dbReference type="InterPro" id="IPR001478">
    <property type="entry name" value="PDZ"/>
</dbReference>
<dbReference type="Pfam" id="PF13180">
    <property type="entry name" value="PDZ_2"/>
    <property type="match status" value="1"/>
</dbReference>
<dbReference type="InterPro" id="IPR008269">
    <property type="entry name" value="Lon_proteolytic"/>
</dbReference>
<dbReference type="RefSeq" id="WP_128219885.1">
    <property type="nucleotide sequence ID" value="NZ_CP034929.1"/>
</dbReference>
<dbReference type="Proteomes" id="UP001596098">
    <property type="component" value="Unassembled WGS sequence"/>
</dbReference>
<dbReference type="PROSITE" id="PS50106">
    <property type="entry name" value="PDZ"/>
    <property type="match status" value="1"/>
</dbReference>
<dbReference type="InterPro" id="IPR020568">
    <property type="entry name" value="Ribosomal_Su5_D2-typ_SF"/>
</dbReference>
<keyword evidence="3" id="KW-1185">Reference proteome</keyword>
<dbReference type="SMART" id="SM00228">
    <property type="entry name" value="PDZ"/>
    <property type="match status" value="1"/>
</dbReference>
<dbReference type="Gene3D" id="3.30.230.10">
    <property type="match status" value="1"/>
</dbReference>
<dbReference type="Pfam" id="PF05362">
    <property type="entry name" value="Lon_C"/>
    <property type="match status" value="1"/>
</dbReference>
<dbReference type="Gene3D" id="2.30.42.10">
    <property type="match status" value="1"/>
</dbReference>
<sequence length="348" mass="36112">MSQRTLAGVLAVPLVLALWLAALLVPLPYVTYSPGLTVDVLAADDGEPRIEVEGAKTHTDDGTLLLTTVYVTRPERRVNFFGVMEAWFDRDRAVYPYEAVYAPDETRESAEAEAAYEMASSQDTAAAVALRSLGYDVPEVVTVADVAQDMPAAGRLQQGDVIVSVDGTQVDDPTTVGELVDAATPGEPVTFVVERDDVEKKVAVVPATVDGKNRVGVTMGQDFDLPVDVTLNVNPAIGGPSAGLVFALGITDTLTDGSLTGGGTVAGTGTIAGDGAVGPIGGIAQKIAASREQGAGIFLVPAANCAEALGAPAGDMRLVRVESFDDALASVRSWGENHDATLPTCERN</sequence>
<dbReference type="EMBL" id="JBHSQI010000006">
    <property type="protein sequence ID" value="MFC6154515.1"/>
    <property type="molecule type" value="Genomic_DNA"/>
</dbReference>
<organism evidence="2 3">
    <name type="scientific">Nocardioides yefusunii</name>
    <dbReference type="NCBI Taxonomy" id="2500546"/>
    <lineage>
        <taxon>Bacteria</taxon>
        <taxon>Bacillati</taxon>
        <taxon>Actinomycetota</taxon>
        <taxon>Actinomycetes</taxon>
        <taxon>Propionibacteriales</taxon>
        <taxon>Nocardioidaceae</taxon>
        <taxon>Nocardioides</taxon>
    </lineage>
</organism>
<dbReference type="SUPFAM" id="SSF50156">
    <property type="entry name" value="PDZ domain-like"/>
    <property type="match status" value="1"/>
</dbReference>
<evidence type="ECO:0000313" key="2">
    <source>
        <dbReference type="EMBL" id="MFC6154515.1"/>
    </source>
</evidence>
<reference evidence="3" key="1">
    <citation type="journal article" date="2019" name="Int. J. Syst. Evol. Microbiol.">
        <title>The Global Catalogue of Microorganisms (GCM) 10K type strain sequencing project: providing services to taxonomists for standard genome sequencing and annotation.</title>
        <authorList>
            <consortium name="The Broad Institute Genomics Platform"/>
            <consortium name="The Broad Institute Genome Sequencing Center for Infectious Disease"/>
            <person name="Wu L."/>
            <person name="Ma J."/>
        </authorList>
    </citation>
    <scope>NUCLEOTIDE SEQUENCE [LARGE SCALE GENOMIC DNA]</scope>
    <source>
        <strain evidence="3">DFY28</strain>
    </source>
</reference>
<comment type="caution">
    <text evidence="2">The sequence shown here is derived from an EMBL/GenBank/DDBJ whole genome shotgun (WGS) entry which is preliminary data.</text>
</comment>
<protein>
    <submittedName>
        <fullName evidence="2">PDZ domain-containing protein</fullName>
    </submittedName>
</protein>
<accession>A0ABW1R1L8</accession>
<dbReference type="SUPFAM" id="SSF54211">
    <property type="entry name" value="Ribosomal protein S5 domain 2-like"/>
    <property type="match status" value="1"/>
</dbReference>
<feature type="domain" description="PDZ" evidence="1">
    <location>
        <begin position="117"/>
        <end position="197"/>
    </location>
</feature>
<evidence type="ECO:0000259" key="1">
    <source>
        <dbReference type="PROSITE" id="PS50106"/>
    </source>
</evidence>